<evidence type="ECO:0000256" key="1">
    <source>
        <dbReference type="SAM" id="MobiDB-lite"/>
    </source>
</evidence>
<sequence length="302" mass="33957">MHAPTRHHHLLDFGRSSWTSIPTWRLKGLNILVTPSRRACIADFGISSIANSITVRFTHSTVTARAGTARYQAPELVRMENPAKVHYGSDIYAFACVCYEILTGQVPFHELQNDMAVIVKVTGGYRPSRPTSSSSGTSMLDNLWQLLRNCWEGEADKRPTASEAVKRLEGPSIGATPTPFTADWDEKFTSKFRRSVEREPLLPSVAQTERILFGDEKAQGVKTLHSENRFLNFDPACRECRPSQETSNCNKQTPSAPAWQSRQRYEEEPAESNSDDSRRERPGARNSKRRRLSDVFLASDAV</sequence>
<dbReference type="PANTHER" id="PTHR44329">
    <property type="entry name" value="SERINE/THREONINE-PROTEIN KINASE TNNI3K-RELATED"/>
    <property type="match status" value="1"/>
</dbReference>
<dbReference type="Pfam" id="PF00069">
    <property type="entry name" value="Pkinase"/>
    <property type="match status" value="1"/>
</dbReference>
<feature type="compositionally biased region" description="Polar residues" evidence="1">
    <location>
        <begin position="243"/>
        <end position="262"/>
    </location>
</feature>
<feature type="region of interest" description="Disordered" evidence="1">
    <location>
        <begin position="161"/>
        <end position="182"/>
    </location>
</feature>
<dbReference type="AlphaFoldDB" id="A0A8H6ZHL9"/>
<organism evidence="3 4">
    <name type="scientific">Mycena sanguinolenta</name>
    <dbReference type="NCBI Taxonomy" id="230812"/>
    <lineage>
        <taxon>Eukaryota</taxon>
        <taxon>Fungi</taxon>
        <taxon>Dikarya</taxon>
        <taxon>Basidiomycota</taxon>
        <taxon>Agaricomycotina</taxon>
        <taxon>Agaricomycetes</taxon>
        <taxon>Agaricomycetidae</taxon>
        <taxon>Agaricales</taxon>
        <taxon>Marasmiineae</taxon>
        <taxon>Mycenaceae</taxon>
        <taxon>Mycena</taxon>
    </lineage>
</organism>
<dbReference type="InterPro" id="IPR051681">
    <property type="entry name" value="Ser/Thr_Kinases-Pseudokinases"/>
</dbReference>
<dbReference type="EMBL" id="JACAZH010000001">
    <property type="protein sequence ID" value="KAF7377557.1"/>
    <property type="molecule type" value="Genomic_DNA"/>
</dbReference>
<dbReference type="GO" id="GO:0004674">
    <property type="term" value="F:protein serine/threonine kinase activity"/>
    <property type="evidence" value="ECO:0007669"/>
    <property type="project" value="TreeGrafter"/>
</dbReference>
<reference evidence="3" key="1">
    <citation type="submission" date="2020-05" db="EMBL/GenBank/DDBJ databases">
        <title>Mycena genomes resolve the evolution of fungal bioluminescence.</title>
        <authorList>
            <person name="Tsai I.J."/>
        </authorList>
    </citation>
    <scope>NUCLEOTIDE SEQUENCE</scope>
    <source>
        <strain evidence="3">160909Yilan</strain>
    </source>
</reference>
<feature type="region of interest" description="Disordered" evidence="1">
    <location>
        <begin position="241"/>
        <end position="302"/>
    </location>
</feature>
<dbReference type="InterPro" id="IPR000719">
    <property type="entry name" value="Prot_kinase_dom"/>
</dbReference>
<dbReference type="PROSITE" id="PS50011">
    <property type="entry name" value="PROTEIN_KINASE_DOM"/>
    <property type="match status" value="1"/>
</dbReference>
<keyword evidence="4" id="KW-1185">Reference proteome</keyword>
<comment type="caution">
    <text evidence="3">The sequence shown here is derived from an EMBL/GenBank/DDBJ whole genome shotgun (WGS) entry which is preliminary data.</text>
</comment>
<dbReference type="PANTHER" id="PTHR44329:SF260">
    <property type="entry name" value="PROTEIN KINASE DOMAIN-CONTAINING PROTEIN"/>
    <property type="match status" value="1"/>
</dbReference>
<dbReference type="Proteomes" id="UP000623467">
    <property type="component" value="Unassembled WGS sequence"/>
</dbReference>
<evidence type="ECO:0000259" key="2">
    <source>
        <dbReference type="PROSITE" id="PS50011"/>
    </source>
</evidence>
<evidence type="ECO:0000313" key="3">
    <source>
        <dbReference type="EMBL" id="KAF7377557.1"/>
    </source>
</evidence>
<keyword evidence="3" id="KW-0418">Kinase</keyword>
<dbReference type="Gene3D" id="1.10.510.10">
    <property type="entry name" value="Transferase(Phosphotransferase) domain 1"/>
    <property type="match status" value="1"/>
</dbReference>
<keyword evidence="3" id="KW-0808">Transferase</keyword>
<proteinExistence type="predicted"/>
<name>A0A8H6ZHL9_9AGAR</name>
<accession>A0A8H6ZHL9</accession>
<dbReference type="OrthoDB" id="26722at2759"/>
<dbReference type="InterPro" id="IPR011009">
    <property type="entry name" value="Kinase-like_dom_sf"/>
</dbReference>
<dbReference type="SUPFAM" id="SSF56112">
    <property type="entry name" value="Protein kinase-like (PK-like)"/>
    <property type="match status" value="1"/>
</dbReference>
<protein>
    <submittedName>
        <fullName evidence="3">Protein kinase domain-containing protein</fullName>
    </submittedName>
</protein>
<gene>
    <name evidence="3" type="ORF">MSAN_00178000</name>
</gene>
<dbReference type="GO" id="GO:0005524">
    <property type="term" value="F:ATP binding"/>
    <property type="evidence" value="ECO:0007669"/>
    <property type="project" value="InterPro"/>
</dbReference>
<evidence type="ECO:0000313" key="4">
    <source>
        <dbReference type="Proteomes" id="UP000623467"/>
    </source>
</evidence>
<feature type="domain" description="Protein kinase" evidence="2">
    <location>
        <begin position="1"/>
        <end position="173"/>
    </location>
</feature>